<accession>A0A542ZW68</accession>
<name>A0A542ZW68_RARFA</name>
<dbReference type="InterPro" id="IPR001872">
    <property type="entry name" value="Peptidase_A8"/>
</dbReference>
<feature type="transmembrane region" description="Helical" evidence="9">
    <location>
        <begin position="93"/>
        <end position="109"/>
    </location>
</feature>
<feature type="transmembrane region" description="Helical" evidence="9">
    <location>
        <begin position="58"/>
        <end position="84"/>
    </location>
</feature>
<comment type="catalytic activity">
    <reaction evidence="9 10">
        <text>Release of signal peptides from bacterial membrane prolipoproteins. Hydrolyzes -Xaa-Yaa-Zaa-|-(S,diacylglyceryl)Cys-, in which Xaa is hydrophobic (preferably Leu), and Yaa (Ala or Ser) and Zaa (Gly or Ala) have small, neutral side chains.</text>
        <dbReference type="EC" id="3.4.23.36"/>
    </reaction>
</comment>
<feature type="active site" evidence="9">
    <location>
        <position position="138"/>
    </location>
</feature>
<organism evidence="13 14">
    <name type="scientific">Rarobacter faecitabidus</name>
    <dbReference type="NCBI Taxonomy" id="13243"/>
    <lineage>
        <taxon>Bacteria</taxon>
        <taxon>Bacillati</taxon>
        <taxon>Actinomycetota</taxon>
        <taxon>Actinomycetes</taxon>
        <taxon>Micrococcales</taxon>
        <taxon>Rarobacteraceae</taxon>
        <taxon>Rarobacter</taxon>
    </lineage>
</organism>
<evidence type="ECO:0000256" key="12">
    <source>
        <dbReference type="SAM" id="MobiDB-lite"/>
    </source>
</evidence>
<evidence type="ECO:0000256" key="3">
    <source>
        <dbReference type="ARBA" id="ARBA00022670"/>
    </source>
</evidence>
<dbReference type="HAMAP" id="MF_00161">
    <property type="entry name" value="LspA"/>
    <property type="match status" value="1"/>
</dbReference>
<dbReference type="EMBL" id="VFOS01000001">
    <property type="protein sequence ID" value="TQL64608.1"/>
    <property type="molecule type" value="Genomic_DNA"/>
</dbReference>
<dbReference type="NCBIfam" id="TIGR00077">
    <property type="entry name" value="lspA"/>
    <property type="match status" value="1"/>
</dbReference>
<feature type="transmembrane region" description="Helical" evidence="9">
    <location>
        <begin position="7"/>
        <end position="26"/>
    </location>
</feature>
<dbReference type="PROSITE" id="PS00855">
    <property type="entry name" value="SPASE_II"/>
    <property type="match status" value="1"/>
</dbReference>
<evidence type="ECO:0000256" key="4">
    <source>
        <dbReference type="ARBA" id="ARBA00022692"/>
    </source>
</evidence>
<evidence type="ECO:0000313" key="14">
    <source>
        <dbReference type="Proteomes" id="UP000315389"/>
    </source>
</evidence>
<dbReference type="EC" id="3.4.23.36" evidence="9"/>
<feature type="compositionally biased region" description="Basic and acidic residues" evidence="12">
    <location>
        <begin position="183"/>
        <end position="193"/>
    </location>
</feature>
<sequence>MKPAAKSVPIVVGAVGAVTVLIDQLTKWWALSTLTPNAEPIEILGRFLGLRLVLNPGAALSLGASSTWIMTSLAVAITVAVIAYSRRVTSRRWAWALGFILGGAVGNLIDRFFRAPGFGQGHVVDFIDYQVFVGNVADIALVGAAVYVVWLNLTGVPPHAQTPRQSVSSAPLPASSTSQADPRPGRPSDEDVR</sequence>
<dbReference type="GO" id="GO:0006508">
    <property type="term" value="P:proteolysis"/>
    <property type="evidence" value="ECO:0007669"/>
    <property type="project" value="UniProtKB-KW"/>
</dbReference>
<evidence type="ECO:0000256" key="8">
    <source>
        <dbReference type="ARBA" id="ARBA00023136"/>
    </source>
</evidence>
<feature type="compositionally biased region" description="Polar residues" evidence="12">
    <location>
        <begin position="162"/>
        <end position="180"/>
    </location>
</feature>
<evidence type="ECO:0000256" key="9">
    <source>
        <dbReference type="HAMAP-Rule" id="MF_00161"/>
    </source>
</evidence>
<dbReference type="PRINTS" id="PR00781">
    <property type="entry name" value="LIPOSIGPTASE"/>
</dbReference>
<evidence type="ECO:0000313" key="13">
    <source>
        <dbReference type="EMBL" id="TQL64608.1"/>
    </source>
</evidence>
<dbReference type="RefSeq" id="WP_211349839.1">
    <property type="nucleotide sequence ID" value="NZ_BAAASV010000001.1"/>
</dbReference>
<dbReference type="GO" id="GO:0004190">
    <property type="term" value="F:aspartic-type endopeptidase activity"/>
    <property type="evidence" value="ECO:0007669"/>
    <property type="project" value="UniProtKB-UniRule"/>
</dbReference>
<feature type="region of interest" description="Disordered" evidence="12">
    <location>
        <begin position="161"/>
        <end position="193"/>
    </location>
</feature>
<comment type="similarity">
    <text evidence="1 9 11">Belongs to the peptidase A8 family.</text>
</comment>
<keyword evidence="5 9" id="KW-0064">Aspartyl protease</keyword>
<keyword evidence="14" id="KW-1185">Reference proteome</keyword>
<reference evidence="13 14" key="1">
    <citation type="submission" date="2019-06" db="EMBL/GenBank/DDBJ databases">
        <title>Sequencing the genomes of 1000 actinobacteria strains.</title>
        <authorList>
            <person name="Klenk H.-P."/>
        </authorList>
    </citation>
    <scope>NUCLEOTIDE SEQUENCE [LARGE SCALE GENOMIC DNA]</scope>
    <source>
        <strain evidence="13 14">DSM 4813</strain>
    </source>
</reference>
<protein>
    <recommendedName>
        <fullName evidence="9">Lipoprotein signal peptidase</fullName>
        <ecNumber evidence="9">3.4.23.36</ecNumber>
    </recommendedName>
    <alternativeName>
        <fullName evidence="9">Prolipoprotein signal peptidase</fullName>
    </alternativeName>
    <alternativeName>
        <fullName evidence="9">Signal peptidase II</fullName>
        <shortName evidence="9">SPase II</shortName>
    </alternativeName>
</protein>
<comment type="subcellular location">
    <subcellularLocation>
        <location evidence="9">Cell membrane</location>
        <topology evidence="9">Multi-pass membrane protein</topology>
    </subcellularLocation>
</comment>
<comment type="pathway">
    <text evidence="9">Protein modification; lipoprotein biosynthesis (signal peptide cleavage).</text>
</comment>
<evidence type="ECO:0000256" key="10">
    <source>
        <dbReference type="RuleBase" id="RU000594"/>
    </source>
</evidence>
<comment type="caution">
    <text evidence="13">The sequence shown here is derived from an EMBL/GenBank/DDBJ whole genome shotgun (WGS) entry which is preliminary data.</text>
</comment>
<evidence type="ECO:0000256" key="5">
    <source>
        <dbReference type="ARBA" id="ARBA00022750"/>
    </source>
</evidence>
<keyword evidence="8 9" id="KW-0472">Membrane</keyword>
<evidence type="ECO:0000256" key="7">
    <source>
        <dbReference type="ARBA" id="ARBA00022989"/>
    </source>
</evidence>
<dbReference type="Pfam" id="PF01252">
    <property type="entry name" value="Peptidase_A8"/>
    <property type="match status" value="1"/>
</dbReference>
<evidence type="ECO:0000256" key="2">
    <source>
        <dbReference type="ARBA" id="ARBA00022475"/>
    </source>
</evidence>
<dbReference type="PANTHER" id="PTHR33695:SF1">
    <property type="entry name" value="LIPOPROTEIN SIGNAL PEPTIDASE"/>
    <property type="match status" value="1"/>
</dbReference>
<keyword evidence="4 9" id="KW-0812">Transmembrane</keyword>
<dbReference type="Proteomes" id="UP000315389">
    <property type="component" value="Unassembled WGS sequence"/>
</dbReference>
<dbReference type="PANTHER" id="PTHR33695">
    <property type="entry name" value="LIPOPROTEIN SIGNAL PEPTIDASE"/>
    <property type="match status" value="1"/>
</dbReference>
<keyword evidence="2 9" id="KW-1003">Cell membrane</keyword>
<feature type="transmembrane region" description="Helical" evidence="9">
    <location>
        <begin position="129"/>
        <end position="150"/>
    </location>
</feature>
<dbReference type="UniPathway" id="UPA00665"/>
<keyword evidence="6 9" id="KW-0378">Hydrolase</keyword>
<dbReference type="GO" id="GO:0005886">
    <property type="term" value="C:plasma membrane"/>
    <property type="evidence" value="ECO:0007669"/>
    <property type="project" value="UniProtKB-SubCell"/>
</dbReference>
<evidence type="ECO:0000256" key="6">
    <source>
        <dbReference type="ARBA" id="ARBA00022801"/>
    </source>
</evidence>
<dbReference type="AlphaFoldDB" id="A0A542ZW68"/>
<evidence type="ECO:0000256" key="1">
    <source>
        <dbReference type="ARBA" id="ARBA00006139"/>
    </source>
</evidence>
<proteinExistence type="inferred from homology"/>
<comment type="function">
    <text evidence="9 10">This protein specifically catalyzes the removal of signal peptides from prolipoproteins.</text>
</comment>
<evidence type="ECO:0000256" key="11">
    <source>
        <dbReference type="RuleBase" id="RU004181"/>
    </source>
</evidence>
<keyword evidence="7 9" id="KW-1133">Transmembrane helix</keyword>
<gene>
    <name evidence="9" type="primary">lspA</name>
    <name evidence="13" type="ORF">FB461_1117</name>
</gene>
<feature type="active site" evidence="9">
    <location>
        <position position="125"/>
    </location>
</feature>
<keyword evidence="3 9" id="KW-0645">Protease</keyword>